<dbReference type="STRING" id="425514.SAMN05443550_109139"/>
<accession>A0A1H4GAZ1</accession>
<dbReference type="RefSeq" id="WP_245735330.1">
    <property type="nucleotide sequence ID" value="NZ_FNRA01000009.1"/>
</dbReference>
<reference evidence="1 2" key="1">
    <citation type="submission" date="2016-10" db="EMBL/GenBank/DDBJ databases">
        <authorList>
            <person name="de Groot N.N."/>
        </authorList>
    </citation>
    <scope>NUCLEOTIDE SEQUENCE [LARGE SCALE GENOMIC DNA]</scope>
    <source>
        <strain evidence="1 2">DSM 19033</strain>
    </source>
</reference>
<protein>
    <submittedName>
        <fullName evidence="1">Uncharacterized protein</fullName>
    </submittedName>
</protein>
<proteinExistence type="predicted"/>
<organism evidence="1 2">
    <name type="scientific">Pedobacter hartonius</name>
    <dbReference type="NCBI Taxonomy" id="425514"/>
    <lineage>
        <taxon>Bacteria</taxon>
        <taxon>Pseudomonadati</taxon>
        <taxon>Bacteroidota</taxon>
        <taxon>Sphingobacteriia</taxon>
        <taxon>Sphingobacteriales</taxon>
        <taxon>Sphingobacteriaceae</taxon>
        <taxon>Pedobacter</taxon>
    </lineage>
</organism>
<dbReference type="Proteomes" id="UP000198850">
    <property type="component" value="Unassembled WGS sequence"/>
</dbReference>
<keyword evidence="2" id="KW-1185">Reference proteome</keyword>
<evidence type="ECO:0000313" key="2">
    <source>
        <dbReference type="Proteomes" id="UP000198850"/>
    </source>
</evidence>
<dbReference type="EMBL" id="FNRA01000009">
    <property type="protein sequence ID" value="SEB06170.1"/>
    <property type="molecule type" value="Genomic_DNA"/>
</dbReference>
<dbReference type="AlphaFoldDB" id="A0A1H4GAZ1"/>
<evidence type="ECO:0000313" key="1">
    <source>
        <dbReference type="EMBL" id="SEB06170.1"/>
    </source>
</evidence>
<name>A0A1H4GAZ1_9SPHI</name>
<sequence>MQPVWALMTMVMNEITDNQNNLLKAINEAEEKIASQSFLQRALQLKNNSTR</sequence>
<gene>
    <name evidence="1" type="ORF">SAMN05443550_109139</name>
</gene>